<gene>
    <name evidence="8" type="ORF">F1D05_18125</name>
</gene>
<feature type="transmembrane region" description="Helical" evidence="6">
    <location>
        <begin position="161"/>
        <end position="180"/>
    </location>
</feature>
<name>A0A7G6WZR4_9ACTN</name>
<feature type="transmembrane region" description="Helical" evidence="6">
    <location>
        <begin position="201"/>
        <end position="219"/>
    </location>
</feature>
<feature type="transmembrane region" description="Helical" evidence="6">
    <location>
        <begin position="278"/>
        <end position="296"/>
    </location>
</feature>
<dbReference type="EMBL" id="CP043661">
    <property type="protein sequence ID" value="QNE19479.1"/>
    <property type="molecule type" value="Genomic_DNA"/>
</dbReference>
<keyword evidence="3 6" id="KW-0812">Transmembrane</keyword>
<evidence type="ECO:0000313" key="9">
    <source>
        <dbReference type="Proteomes" id="UP000515563"/>
    </source>
</evidence>
<keyword evidence="9" id="KW-1185">Reference proteome</keyword>
<proteinExistence type="predicted"/>
<sequence>MNLATLFELARPRSATDRSRFRLLVATIAIAGAFLLAAWRIKRLGFRGYYYSDQYSDYIQEDGIRTGVAFAAVLLAVASCLLAFQALKLGTAARDRRLGAFRLAGATPNQVRALGAVDAGIAGLIGGLLTGPLYLLLALAIQTLPRTARMLPPANSVDLATWPIVAVVLAVAAAIVGALLGRGVVAEPRERPAKTANVTRAAVACAVGIGLVLLSGLVYRASSSFLVLIGLGLVVVCLALPTVLVAWQGNRLERSGNPLKVLAGGRLLRTVRPHARTLALLVLCGTALGFVGAMGFESLRPKSYSYDTAFYVPGLVFAAGAAVFIALIAGISLLAGTADDLLDQRRQLAALNVLGVGEAQLRASVRYQLTAGITWAVACGLLIGGVLYAHLSSIGSYSPDQSLGLLVTAGVAVVGAGLAWLVGAAAAFLLRGHVHEAAAPENLRST</sequence>
<reference evidence="9" key="1">
    <citation type="submission" date="2019-09" db="EMBL/GenBank/DDBJ databases">
        <title>Antimicrobial potential of Antarctic Bacteria.</title>
        <authorList>
            <person name="Benaud N."/>
            <person name="Edwards R.J."/>
            <person name="Ferrari B.C."/>
        </authorList>
    </citation>
    <scope>NUCLEOTIDE SEQUENCE [LARGE SCALE GENOMIC DNA]</scope>
    <source>
        <strain evidence="9">SPB151</strain>
    </source>
</reference>
<evidence type="ECO:0000256" key="4">
    <source>
        <dbReference type="ARBA" id="ARBA00022989"/>
    </source>
</evidence>
<protein>
    <submittedName>
        <fullName evidence="8">FtsX-like permease family protein</fullName>
    </submittedName>
</protein>
<dbReference type="InterPro" id="IPR003838">
    <property type="entry name" value="ABC3_permease_C"/>
</dbReference>
<feature type="transmembrane region" description="Helical" evidence="6">
    <location>
        <begin position="68"/>
        <end position="87"/>
    </location>
</feature>
<dbReference type="Pfam" id="PF02687">
    <property type="entry name" value="FtsX"/>
    <property type="match status" value="1"/>
</dbReference>
<feature type="transmembrane region" description="Helical" evidence="6">
    <location>
        <begin position="225"/>
        <end position="247"/>
    </location>
</feature>
<feature type="transmembrane region" description="Helical" evidence="6">
    <location>
        <begin position="369"/>
        <end position="391"/>
    </location>
</feature>
<comment type="subcellular location">
    <subcellularLocation>
        <location evidence="1">Cell membrane</location>
        <topology evidence="1">Multi-pass membrane protein</topology>
    </subcellularLocation>
</comment>
<evidence type="ECO:0000259" key="7">
    <source>
        <dbReference type="Pfam" id="PF02687"/>
    </source>
</evidence>
<organism evidence="8 9">
    <name type="scientific">Kribbella qitaiheensis</name>
    <dbReference type="NCBI Taxonomy" id="1544730"/>
    <lineage>
        <taxon>Bacteria</taxon>
        <taxon>Bacillati</taxon>
        <taxon>Actinomycetota</taxon>
        <taxon>Actinomycetes</taxon>
        <taxon>Propionibacteriales</taxon>
        <taxon>Kribbellaceae</taxon>
        <taxon>Kribbella</taxon>
    </lineage>
</organism>
<keyword evidence="5 6" id="KW-0472">Membrane</keyword>
<evidence type="ECO:0000256" key="3">
    <source>
        <dbReference type="ARBA" id="ARBA00022692"/>
    </source>
</evidence>
<reference evidence="8 9" key="2">
    <citation type="journal article" date="2020" name="Microbiol. Resour. Announc.">
        <title>Antarctic desert soil bacteria exhibit high novel natural product potential, evaluated through long-read genome sequencing and comparative genomics.</title>
        <authorList>
            <person name="Benaud N."/>
            <person name="Edwards R.J."/>
            <person name="Amos T.G."/>
            <person name="D'Agostino P.M."/>
            <person name="Gutierrez-Chavez C."/>
            <person name="Montgomery K."/>
            <person name="Nicetic I."/>
            <person name="Ferrari B.C."/>
        </authorList>
    </citation>
    <scope>NUCLEOTIDE SEQUENCE [LARGE SCALE GENOMIC DNA]</scope>
    <source>
        <strain evidence="8 9">SPB151</strain>
    </source>
</reference>
<dbReference type="KEGG" id="kqi:F1D05_18125"/>
<keyword evidence="4 6" id="KW-1133">Transmembrane helix</keyword>
<evidence type="ECO:0000256" key="2">
    <source>
        <dbReference type="ARBA" id="ARBA00022475"/>
    </source>
</evidence>
<evidence type="ECO:0000313" key="8">
    <source>
        <dbReference type="EMBL" id="QNE19479.1"/>
    </source>
</evidence>
<feature type="transmembrane region" description="Helical" evidence="6">
    <location>
        <begin position="308"/>
        <end position="336"/>
    </location>
</feature>
<dbReference type="Proteomes" id="UP000515563">
    <property type="component" value="Chromosome"/>
</dbReference>
<evidence type="ECO:0000256" key="5">
    <source>
        <dbReference type="ARBA" id="ARBA00023136"/>
    </source>
</evidence>
<evidence type="ECO:0000256" key="1">
    <source>
        <dbReference type="ARBA" id="ARBA00004651"/>
    </source>
</evidence>
<dbReference type="RefSeq" id="WP_185448759.1">
    <property type="nucleotide sequence ID" value="NZ_CP043661.1"/>
</dbReference>
<keyword evidence="2" id="KW-1003">Cell membrane</keyword>
<evidence type="ECO:0000256" key="6">
    <source>
        <dbReference type="SAM" id="Phobius"/>
    </source>
</evidence>
<feature type="transmembrane region" description="Helical" evidence="6">
    <location>
        <begin position="21"/>
        <end position="41"/>
    </location>
</feature>
<feature type="transmembrane region" description="Helical" evidence="6">
    <location>
        <begin position="403"/>
        <end position="430"/>
    </location>
</feature>
<dbReference type="GO" id="GO:0005886">
    <property type="term" value="C:plasma membrane"/>
    <property type="evidence" value="ECO:0007669"/>
    <property type="project" value="UniProtKB-SubCell"/>
</dbReference>
<dbReference type="AlphaFoldDB" id="A0A7G6WZR4"/>
<accession>A0A7G6WZR4</accession>
<feature type="transmembrane region" description="Helical" evidence="6">
    <location>
        <begin position="119"/>
        <end position="141"/>
    </location>
</feature>
<feature type="domain" description="ABC3 transporter permease C-terminal" evidence="7">
    <location>
        <begin position="70"/>
        <end position="178"/>
    </location>
</feature>